<dbReference type="Proteomes" id="UP001589789">
    <property type="component" value="Unassembled WGS sequence"/>
</dbReference>
<gene>
    <name evidence="1" type="ORF">ACFFIC_29510</name>
</gene>
<dbReference type="RefSeq" id="WP_377057198.1">
    <property type="nucleotide sequence ID" value="NZ_JBHLVZ010000117.1"/>
</dbReference>
<comment type="caution">
    <text evidence="1">The sequence shown here is derived from an EMBL/GenBank/DDBJ whole genome shotgun (WGS) entry which is preliminary data.</text>
</comment>
<evidence type="ECO:0000313" key="2">
    <source>
        <dbReference type="Proteomes" id="UP001589789"/>
    </source>
</evidence>
<dbReference type="InterPro" id="IPR007367">
    <property type="entry name" value="DUF433"/>
</dbReference>
<name>A0ABV6J1A0_9PROT</name>
<accession>A0ABV6J1A0</accession>
<dbReference type="EMBL" id="JBHLVZ010000117">
    <property type="protein sequence ID" value="MFC0389649.1"/>
    <property type="molecule type" value="Genomic_DNA"/>
</dbReference>
<protein>
    <recommendedName>
        <fullName evidence="3">DUF433 domain-containing protein</fullName>
    </recommendedName>
</protein>
<dbReference type="Pfam" id="PF04255">
    <property type="entry name" value="DUF433"/>
    <property type="match status" value="1"/>
</dbReference>
<evidence type="ECO:0008006" key="3">
    <source>
        <dbReference type="Google" id="ProtNLM"/>
    </source>
</evidence>
<proteinExistence type="predicted"/>
<evidence type="ECO:0000313" key="1">
    <source>
        <dbReference type="EMBL" id="MFC0389649.1"/>
    </source>
</evidence>
<organism evidence="1 2">
    <name type="scientific">Muricoccus vinaceus</name>
    <dbReference type="NCBI Taxonomy" id="424704"/>
    <lineage>
        <taxon>Bacteria</taxon>
        <taxon>Pseudomonadati</taxon>
        <taxon>Pseudomonadota</taxon>
        <taxon>Alphaproteobacteria</taxon>
        <taxon>Acetobacterales</taxon>
        <taxon>Roseomonadaceae</taxon>
        <taxon>Muricoccus</taxon>
    </lineage>
</organism>
<keyword evidence="2" id="KW-1185">Reference proteome</keyword>
<sequence>MRQTVHGRGVYPIRVAARLAHLDPQAARRWVEGYEYGYRGERRQSAPISYLAKARQAEGGLVLDFEQLLTLMLVKAFKDRGLGLPTIKRAAARAREVYGTPNPFVTKRFRSDGNHVFIDLETNAKGRERELINVLSDQREFREIVEPSLFRDLVFVGDEAGEWWPLGRDHTVVLAPARQFGAPIIAGKGIRTDVLAQAVAAEGGSDDGVKAVADWYDLTPAQVRDAVQFEGAWQAKQAA</sequence>
<reference evidence="1 2" key="1">
    <citation type="submission" date="2024-09" db="EMBL/GenBank/DDBJ databases">
        <authorList>
            <person name="Sun Q."/>
            <person name="Mori K."/>
        </authorList>
    </citation>
    <scope>NUCLEOTIDE SEQUENCE [LARGE SCALE GENOMIC DNA]</scope>
    <source>
        <strain evidence="1 2">CCM 7468</strain>
    </source>
</reference>